<reference evidence="8" key="1">
    <citation type="journal article" date="2024" name="Gigascience">
        <title>Chromosome-level genome of the poultry shaft louse Menopon gallinae provides insight into the host-switching and adaptive evolution of parasitic lice.</title>
        <authorList>
            <person name="Xu Y."/>
            <person name="Ma L."/>
            <person name="Liu S."/>
            <person name="Liang Y."/>
            <person name="Liu Q."/>
            <person name="He Z."/>
            <person name="Tian L."/>
            <person name="Duan Y."/>
            <person name="Cai W."/>
            <person name="Li H."/>
            <person name="Song F."/>
        </authorList>
    </citation>
    <scope>NUCLEOTIDE SEQUENCE</scope>
    <source>
        <strain evidence="8">Cailab_2023a</strain>
    </source>
</reference>
<dbReference type="Gene3D" id="6.10.140.2030">
    <property type="match status" value="1"/>
</dbReference>
<dbReference type="GO" id="GO:0000932">
    <property type="term" value="C:P-body"/>
    <property type="evidence" value="ECO:0007669"/>
    <property type="project" value="TreeGrafter"/>
</dbReference>
<evidence type="ECO:0000256" key="5">
    <source>
        <dbReference type="ARBA" id="ARBA00023161"/>
    </source>
</evidence>
<dbReference type="GO" id="GO:0003729">
    <property type="term" value="F:mRNA binding"/>
    <property type="evidence" value="ECO:0007669"/>
    <property type="project" value="TreeGrafter"/>
</dbReference>
<dbReference type="GO" id="GO:0000290">
    <property type="term" value="P:deadenylation-dependent decapping of nuclear-transcribed mRNA"/>
    <property type="evidence" value="ECO:0007669"/>
    <property type="project" value="InterPro"/>
</dbReference>
<dbReference type="GO" id="GO:0006397">
    <property type="term" value="P:mRNA processing"/>
    <property type="evidence" value="ECO:0007669"/>
    <property type="project" value="UniProtKB-KW"/>
</dbReference>
<dbReference type="InterPro" id="IPR031953">
    <property type="entry name" value="mRNA_decap_C"/>
</dbReference>
<feature type="region of interest" description="Disordered" evidence="6">
    <location>
        <begin position="161"/>
        <end position="181"/>
    </location>
</feature>
<evidence type="ECO:0000313" key="8">
    <source>
        <dbReference type="EMBL" id="KAL0268302.1"/>
    </source>
</evidence>
<dbReference type="Pfam" id="PF06058">
    <property type="entry name" value="DCP1"/>
    <property type="match status" value="1"/>
</dbReference>
<accession>A0AAW2HF36</accession>
<dbReference type="PANTHER" id="PTHR16290">
    <property type="entry name" value="TRANSCRIPTION FACTOR SMIF DECAPPING ENZYME DCP1"/>
    <property type="match status" value="1"/>
</dbReference>
<evidence type="ECO:0000259" key="7">
    <source>
        <dbReference type="Pfam" id="PF16741"/>
    </source>
</evidence>
<gene>
    <name evidence="8" type="ORF">PYX00_010298</name>
</gene>
<dbReference type="InterPro" id="IPR011993">
    <property type="entry name" value="PH-like_dom_sf"/>
</dbReference>
<evidence type="ECO:0000256" key="4">
    <source>
        <dbReference type="ARBA" id="ARBA00022664"/>
    </source>
</evidence>
<evidence type="ECO:0000256" key="2">
    <source>
        <dbReference type="ARBA" id="ARBA00008778"/>
    </source>
</evidence>
<evidence type="ECO:0000256" key="6">
    <source>
        <dbReference type="SAM" id="MobiDB-lite"/>
    </source>
</evidence>
<dbReference type="GO" id="GO:0008047">
    <property type="term" value="F:enzyme activator activity"/>
    <property type="evidence" value="ECO:0007669"/>
    <property type="project" value="InterPro"/>
</dbReference>
<keyword evidence="4" id="KW-0507">mRNA processing</keyword>
<dbReference type="PANTHER" id="PTHR16290:SF0">
    <property type="entry name" value="DECAPPING PROTEIN 1, ISOFORM A"/>
    <property type="match status" value="1"/>
</dbReference>
<dbReference type="Gene3D" id="2.30.29.30">
    <property type="entry name" value="Pleckstrin-homology domain (PH domain)/Phosphotyrosine-binding domain (PTB)"/>
    <property type="match status" value="1"/>
</dbReference>
<protein>
    <recommendedName>
        <fullName evidence="7">mRNA-decapping enzyme C-terminal domain-containing protein</fullName>
    </recommendedName>
</protein>
<comment type="caution">
    <text evidence="8">The sequence shown here is derived from an EMBL/GenBank/DDBJ whole genome shotgun (WGS) entry which is preliminary data.</text>
</comment>
<evidence type="ECO:0000256" key="1">
    <source>
        <dbReference type="ARBA" id="ARBA00004496"/>
    </source>
</evidence>
<comment type="subcellular location">
    <subcellularLocation>
        <location evidence="1">Cytoplasm</location>
    </subcellularLocation>
</comment>
<organism evidence="8">
    <name type="scientific">Menopon gallinae</name>
    <name type="common">poultry shaft louse</name>
    <dbReference type="NCBI Taxonomy" id="328185"/>
    <lineage>
        <taxon>Eukaryota</taxon>
        <taxon>Metazoa</taxon>
        <taxon>Ecdysozoa</taxon>
        <taxon>Arthropoda</taxon>
        <taxon>Hexapoda</taxon>
        <taxon>Insecta</taxon>
        <taxon>Pterygota</taxon>
        <taxon>Neoptera</taxon>
        <taxon>Paraneoptera</taxon>
        <taxon>Psocodea</taxon>
        <taxon>Troctomorpha</taxon>
        <taxon>Phthiraptera</taxon>
        <taxon>Amblycera</taxon>
        <taxon>Menoponidae</taxon>
        <taxon>Menopon</taxon>
    </lineage>
</organism>
<dbReference type="GO" id="GO:0031087">
    <property type="term" value="P:deadenylation-independent decapping of nuclear-transcribed mRNA"/>
    <property type="evidence" value="ECO:0007669"/>
    <property type="project" value="TreeGrafter"/>
</dbReference>
<evidence type="ECO:0000256" key="3">
    <source>
        <dbReference type="ARBA" id="ARBA00022490"/>
    </source>
</evidence>
<proteinExistence type="inferred from homology"/>
<dbReference type="Pfam" id="PF16741">
    <property type="entry name" value="mRNA_decap_C"/>
    <property type="match status" value="1"/>
</dbReference>
<keyword evidence="5" id="KW-0866">Nonsense-mediated mRNA decay</keyword>
<dbReference type="EMBL" id="JARGDH010000005">
    <property type="protein sequence ID" value="KAL0268302.1"/>
    <property type="molecule type" value="Genomic_DNA"/>
</dbReference>
<sequence>MADVSGQTVLNEAALKRLDPYVKKVIDTAKFVALYTFKLKESKWEKTGVEGPLFVYSRTGEPFYNILVLNRLNTNNLIEPISSKLTLQLHEPFLLYLNSKCRLYGMWFYEKDECPRLASLIEKLMKELSENKVAPSSVKPSNGLNLDICKMLTRAQEAYNSSKIRNGESDGKKEQDADQTPQSVMEFFAKASGAPKKAVLPPPHSALIPGRTHSLSEGENGEKPINPLIHQLMSNPVHMVEHIEKQQRMVTPQPSEVPSNKVLKTLIGKAGELQEMVKESSKKCGKLENGVNSYSHRSPTCMNALFPQPPAEGALYNFPSGSVNETPKKPALLPPAMFTPQSHKDSPDEGYSNDIKLEPLTRNQLFQALNYLLRNDPVFMTKIHEAYVKSLTDKVL</sequence>
<dbReference type="SUPFAM" id="SSF50729">
    <property type="entry name" value="PH domain-like"/>
    <property type="match status" value="1"/>
</dbReference>
<dbReference type="AlphaFoldDB" id="A0AAW2HF36"/>
<dbReference type="InterPro" id="IPR010334">
    <property type="entry name" value="Dcp1"/>
</dbReference>
<dbReference type="CDD" id="cd09804">
    <property type="entry name" value="Dcp1"/>
    <property type="match status" value="1"/>
</dbReference>
<dbReference type="GO" id="GO:0000184">
    <property type="term" value="P:nuclear-transcribed mRNA catabolic process, nonsense-mediated decay"/>
    <property type="evidence" value="ECO:0007669"/>
    <property type="project" value="UniProtKB-KW"/>
</dbReference>
<feature type="compositionally biased region" description="Basic and acidic residues" evidence="6">
    <location>
        <begin position="165"/>
        <end position="176"/>
    </location>
</feature>
<keyword evidence="3" id="KW-0963">Cytoplasm</keyword>
<feature type="domain" description="mRNA-decapping enzyme C-terminal" evidence="7">
    <location>
        <begin position="358"/>
        <end position="394"/>
    </location>
</feature>
<name>A0AAW2HF36_9NEOP</name>
<comment type="similarity">
    <text evidence="2">Belongs to the DCP1 family.</text>
</comment>